<reference evidence="2 3" key="2">
    <citation type="submission" date="2018-11" db="EMBL/GenBank/DDBJ databases">
        <authorList>
            <consortium name="Pathogen Informatics"/>
        </authorList>
    </citation>
    <scope>NUCLEOTIDE SEQUENCE [LARGE SCALE GENOMIC DNA]</scope>
    <source>
        <strain evidence="2 3">NST_G2</strain>
    </source>
</reference>
<feature type="region of interest" description="Disordered" evidence="1">
    <location>
        <begin position="18"/>
        <end position="73"/>
    </location>
</feature>
<organism evidence="4">
    <name type="scientific">Schistocephalus solidus</name>
    <name type="common">Tapeworm</name>
    <dbReference type="NCBI Taxonomy" id="70667"/>
    <lineage>
        <taxon>Eukaryota</taxon>
        <taxon>Metazoa</taxon>
        <taxon>Spiralia</taxon>
        <taxon>Lophotrochozoa</taxon>
        <taxon>Platyhelminthes</taxon>
        <taxon>Cestoda</taxon>
        <taxon>Eucestoda</taxon>
        <taxon>Diphyllobothriidea</taxon>
        <taxon>Diphyllobothriidae</taxon>
        <taxon>Schistocephalus</taxon>
    </lineage>
</organism>
<proteinExistence type="predicted"/>
<sequence>MWEWAHWLTGRRTRIRAPQHDMAPITPGFTYSGDMEEPSPSDSQSPKQHDQAERTFTPPYAHRMDVVPQSKRT</sequence>
<reference evidence="4" key="1">
    <citation type="submission" date="2016-06" db="UniProtKB">
        <authorList>
            <consortium name="WormBaseParasite"/>
        </authorList>
    </citation>
    <scope>IDENTIFICATION</scope>
</reference>
<protein>
    <submittedName>
        <fullName evidence="2 4">Uncharacterized protein</fullName>
    </submittedName>
</protein>
<dbReference type="OrthoDB" id="269384at2759"/>
<gene>
    <name evidence="2" type="ORF">SSLN_LOCUS7312</name>
</gene>
<evidence type="ECO:0000313" key="3">
    <source>
        <dbReference type="Proteomes" id="UP000275846"/>
    </source>
</evidence>
<dbReference type="EMBL" id="UYSU01034085">
    <property type="protein sequence ID" value="VDL93697.1"/>
    <property type="molecule type" value="Genomic_DNA"/>
</dbReference>
<accession>A0A183SSW4</accession>
<evidence type="ECO:0000313" key="2">
    <source>
        <dbReference type="EMBL" id="VDL93697.1"/>
    </source>
</evidence>
<evidence type="ECO:0000256" key="1">
    <source>
        <dbReference type="SAM" id="MobiDB-lite"/>
    </source>
</evidence>
<dbReference type="WBParaSite" id="SSLN_0000757501-mRNA-1">
    <property type="protein sequence ID" value="SSLN_0000757501-mRNA-1"/>
    <property type="gene ID" value="SSLN_0000757501"/>
</dbReference>
<dbReference type="AlphaFoldDB" id="A0A183SSW4"/>
<dbReference type="Proteomes" id="UP000275846">
    <property type="component" value="Unassembled WGS sequence"/>
</dbReference>
<name>A0A183SSW4_SCHSO</name>
<keyword evidence="3" id="KW-1185">Reference proteome</keyword>
<evidence type="ECO:0000313" key="4">
    <source>
        <dbReference type="WBParaSite" id="SSLN_0000757501-mRNA-1"/>
    </source>
</evidence>